<accession>A0ABR9HD64</accession>
<dbReference type="PANTHER" id="PTHR43441">
    <property type="entry name" value="RIBOSOMAL-PROTEIN-SERINE ACETYLTRANSFERASE"/>
    <property type="match status" value="1"/>
</dbReference>
<dbReference type="Gene3D" id="3.40.630.30">
    <property type="match status" value="1"/>
</dbReference>
<dbReference type="InterPro" id="IPR016181">
    <property type="entry name" value="Acyl_CoA_acyltransferase"/>
</dbReference>
<dbReference type="CDD" id="cd04301">
    <property type="entry name" value="NAT_SF"/>
    <property type="match status" value="1"/>
</dbReference>
<feature type="domain" description="N-acetyltransferase" evidence="1">
    <location>
        <begin position="20"/>
        <end position="180"/>
    </location>
</feature>
<gene>
    <name evidence="2" type="ORF">H4W79_001197</name>
</gene>
<evidence type="ECO:0000313" key="3">
    <source>
        <dbReference type="Proteomes" id="UP000598217"/>
    </source>
</evidence>
<evidence type="ECO:0000259" key="1">
    <source>
        <dbReference type="PROSITE" id="PS51186"/>
    </source>
</evidence>
<comment type="caution">
    <text evidence="2">The sequence shown here is derived from an EMBL/GenBank/DDBJ whole genome shotgun (WGS) entry which is preliminary data.</text>
</comment>
<dbReference type="PROSITE" id="PS51186">
    <property type="entry name" value="GNAT"/>
    <property type="match status" value="1"/>
</dbReference>
<proteinExistence type="predicted"/>
<dbReference type="PANTHER" id="PTHR43441:SF10">
    <property type="entry name" value="ACETYLTRANSFERASE"/>
    <property type="match status" value="1"/>
</dbReference>
<name>A0ABR9HD64_9ACTN</name>
<organism evidence="2 3">
    <name type="scientific">Nocardiopsis terrae</name>
    <dbReference type="NCBI Taxonomy" id="372655"/>
    <lineage>
        <taxon>Bacteria</taxon>
        <taxon>Bacillati</taxon>
        <taxon>Actinomycetota</taxon>
        <taxon>Actinomycetes</taxon>
        <taxon>Streptosporangiales</taxon>
        <taxon>Nocardiopsidaceae</taxon>
        <taxon>Nocardiopsis</taxon>
    </lineage>
</organism>
<sequence>MATVQSAPIMPAVILETDRLRLRSLLERDIEDVYTSCVDPELQRWIPLPAPGREYTRETAEHFCLNVAPAIRTGGDGQHWAMVDRESGGFTGSVALMRTQWPAMVTEIGYWVSPWGRGRGYAAEAVVAVSRWALDQGFQRVELKAATANTGSCRVAESAGFVREGTERNAMPLHEGRSDLAVFGLVPSDVRP</sequence>
<protein>
    <submittedName>
        <fullName evidence="2">RimJ/RimL family protein N-acetyltransferase</fullName>
    </submittedName>
</protein>
<dbReference type="RefSeq" id="WP_191272837.1">
    <property type="nucleotide sequence ID" value="NZ_BMXJ01000006.1"/>
</dbReference>
<reference evidence="2 3" key="1">
    <citation type="submission" date="2020-10" db="EMBL/GenBank/DDBJ databases">
        <title>Sequencing the genomes of 1000 actinobacteria strains.</title>
        <authorList>
            <person name="Klenk H.-P."/>
        </authorList>
    </citation>
    <scope>NUCLEOTIDE SEQUENCE [LARGE SCALE GENOMIC DNA]</scope>
    <source>
        <strain evidence="2 3">DSM 45157</strain>
    </source>
</reference>
<dbReference type="InterPro" id="IPR000182">
    <property type="entry name" value="GNAT_dom"/>
</dbReference>
<dbReference type="InterPro" id="IPR051908">
    <property type="entry name" value="Ribosomal_N-acetyltransferase"/>
</dbReference>
<dbReference type="EMBL" id="JADBDY010000001">
    <property type="protein sequence ID" value="MBE1456983.1"/>
    <property type="molecule type" value="Genomic_DNA"/>
</dbReference>
<dbReference type="Proteomes" id="UP000598217">
    <property type="component" value="Unassembled WGS sequence"/>
</dbReference>
<dbReference type="Pfam" id="PF13302">
    <property type="entry name" value="Acetyltransf_3"/>
    <property type="match status" value="1"/>
</dbReference>
<keyword evidence="3" id="KW-1185">Reference proteome</keyword>
<evidence type="ECO:0000313" key="2">
    <source>
        <dbReference type="EMBL" id="MBE1456983.1"/>
    </source>
</evidence>
<dbReference type="SUPFAM" id="SSF55729">
    <property type="entry name" value="Acyl-CoA N-acyltransferases (Nat)"/>
    <property type="match status" value="1"/>
</dbReference>